<feature type="region of interest" description="Disordered" evidence="2">
    <location>
        <begin position="787"/>
        <end position="806"/>
    </location>
</feature>
<keyword evidence="6" id="KW-1185">Reference proteome</keyword>
<dbReference type="SUPFAM" id="SSF50978">
    <property type="entry name" value="WD40 repeat-like"/>
    <property type="match status" value="1"/>
</dbReference>
<name>A0A2I0AAP1_9ASPA</name>
<feature type="domain" description="BCAS3 WD40" evidence="4">
    <location>
        <begin position="61"/>
        <end position="473"/>
    </location>
</feature>
<gene>
    <name evidence="5" type="primary">ATG18F</name>
    <name evidence="5" type="ORF">AXF42_Ash001600</name>
</gene>
<dbReference type="EMBL" id="KZ452001">
    <property type="protein sequence ID" value="PKA52619.1"/>
    <property type="molecule type" value="Genomic_DNA"/>
</dbReference>
<sequence length="842" mass="91454">MRNDVQKQQGVVSRNSKVNGFPSLRTCMRIVSSGASTVASTVRSAGASVASSIAERYEESIRDQVQWAGFDKVECEGNVLRQVLLLAYKHGFQIWDVEEADDVRQLASSHDGPVSFLQIQKKPISSLKSEDRFADIRPLLVIAGDISISCGGNNLVGCNLSPSNEIIEMGVDNLLPTVVRFYSISSREYVHVLKFRAAVYSVRCSSRVVAISQASQIHCFNSATLDKEYTILTHPIISGFPGSGSIAYGPLAVGPRWLAYSGAPIAVPDANRVSPQCLVPKTFSSSSTNGNLVVHYAKESSKQLAVGIMTVGDMGYKRLSKYCSELIPDVNGSIKGVNSSLKTTGIIKSHIPEMEDAGTVIVRDVVSKSIIVQFRAHKSLISALCFDPSGTLLVTASIHGHNINVFLILPSSELCERGTSLHLYRLQRGITNAVIQDISFSDDSQWIMISSSRGTSHLFSLSPSGGISKILSHNVKCPDGSYRPHMESPHRSSATELSHQYSFSGPVTLTVLSRIKNGNNGWKGAVSAAAAATGKVNPISGAIASAFHNCKNSGAYIEANSFGTKYYFLLFSSSGGIIQYVLHQYSGEDSGMDLAGISAASHGLSLESDSRFVVQPLQKWDVCHKRNRRDKSDTDAYNEHGNVENTKLFQKAVKKVNSIHPTNSGLGPQVKRSSDGSHHSYISEVELQMHSDPMPLWSWPRISFQAMVDNTTELDNKNALDGEIEIEKISYRTIAVRSENLKPVLSHRQLSNTNHLRTSDASTSTHGLLMNLKSQSAEAGLLSRRSSCSSFDPIPDSPAPSESYNGSDDRYFGVFEEGFVNNTSESPHIADELGHVNISDGL</sequence>
<dbReference type="Gene3D" id="2.130.10.10">
    <property type="entry name" value="YVTN repeat-like/Quinoprotein amine dehydrogenase"/>
    <property type="match status" value="1"/>
</dbReference>
<dbReference type="InterPro" id="IPR045142">
    <property type="entry name" value="BCAS3-like"/>
</dbReference>
<dbReference type="Pfam" id="PF12490">
    <property type="entry name" value="BCAS3"/>
    <property type="match status" value="1"/>
</dbReference>
<reference evidence="5 6" key="1">
    <citation type="journal article" date="2017" name="Nature">
        <title>The Apostasia genome and the evolution of orchids.</title>
        <authorList>
            <person name="Zhang G.Q."/>
            <person name="Liu K.W."/>
            <person name="Li Z."/>
            <person name="Lohaus R."/>
            <person name="Hsiao Y.Y."/>
            <person name="Niu S.C."/>
            <person name="Wang J.Y."/>
            <person name="Lin Y.C."/>
            <person name="Xu Q."/>
            <person name="Chen L.J."/>
            <person name="Yoshida K."/>
            <person name="Fujiwara S."/>
            <person name="Wang Z.W."/>
            <person name="Zhang Y.Q."/>
            <person name="Mitsuda N."/>
            <person name="Wang M."/>
            <person name="Liu G.H."/>
            <person name="Pecoraro L."/>
            <person name="Huang H.X."/>
            <person name="Xiao X.J."/>
            <person name="Lin M."/>
            <person name="Wu X.Y."/>
            <person name="Wu W.L."/>
            <person name="Chen Y.Y."/>
            <person name="Chang S.B."/>
            <person name="Sakamoto S."/>
            <person name="Ohme-Takagi M."/>
            <person name="Yagi M."/>
            <person name="Zeng S.J."/>
            <person name="Shen C.Y."/>
            <person name="Yeh C.M."/>
            <person name="Luo Y.B."/>
            <person name="Tsai W.C."/>
            <person name="Van de Peer Y."/>
            <person name="Liu Z.J."/>
        </authorList>
    </citation>
    <scope>NUCLEOTIDE SEQUENCE [LARGE SCALE GENOMIC DNA]</scope>
    <source>
        <strain evidence="6">cv. Shenzhen</strain>
        <tissue evidence="5">Stem</tissue>
    </source>
</reference>
<dbReference type="Pfam" id="PF21034">
    <property type="entry name" value="BCAS3_WD40"/>
    <property type="match status" value="1"/>
</dbReference>
<evidence type="ECO:0000256" key="2">
    <source>
        <dbReference type="SAM" id="MobiDB-lite"/>
    </source>
</evidence>
<feature type="domain" description="BCAS3" evidence="3">
    <location>
        <begin position="606"/>
        <end position="744"/>
    </location>
</feature>
<protein>
    <submittedName>
        <fullName evidence="5">Autophagy-related protein 18f</fullName>
    </submittedName>
</protein>
<dbReference type="InterPro" id="IPR036322">
    <property type="entry name" value="WD40_repeat_dom_sf"/>
</dbReference>
<comment type="subcellular location">
    <subcellularLocation>
        <location evidence="1">Preautophagosomal structure</location>
    </subcellularLocation>
</comment>
<dbReference type="InterPro" id="IPR048382">
    <property type="entry name" value="BCAS3_WD40"/>
</dbReference>
<evidence type="ECO:0000256" key="1">
    <source>
        <dbReference type="ARBA" id="ARBA00004329"/>
    </source>
</evidence>
<dbReference type="PANTHER" id="PTHR13268">
    <property type="entry name" value="BREAST CARCINOMA AMPLIFIED SEQUENCE 3"/>
    <property type="match status" value="1"/>
</dbReference>
<accession>A0A2I0AAP1</accession>
<dbReference type="InterPro" id="IPR001680">
    <property type="entry name" value="WD40_rpt"/>
</dbReference>
<dbReference type="InterPro" id="IPR015943">
    <property type="entry name" value="WD40/YVTN_repeat-like_dom_sf"/>
</dbReference>
<dbReference type="Proteomes" id="UP000236161">
    <property type="component" value="Unassembled WGS sequence"/>
</dbReference>
<dbReference type="GO" id="GO:0006914">
    <property type="term" value="P:autophagy"/>
    <property type="evidence" value="ECO:0007669"/>
    <property type="project" value="InterPro"/>
</dbReference>
<dbReference type="OrthoDB" id="25778at2759"/>
<proteinExistence type="predicted"/>
<dbReference type="GO" id="GO:0042594">
    <property type="term" value="P:response to starvation"/>
    <property type="evidence" value="ECO:0007669"/>
    <property type="project" value="TreeGrafter"/>
</dbReference>
<dbReference type="SMART" id="SM00320">
    <property type="entry name" value="WD40"/>
    <property type="match status" value="3"/>
</dbReference>
<organism evidence="5 6">
    <name type="scientific">Apostasia shenzhenica</name>
    <dbReference type="NCBI Taxonomy" id="1088818"/>
    <lineage>
        <taxon>Eukaryota</taxon>
        <taxon>Viridiplantae</taxon>
        <taxon>Streptophyta</taxon>
        <taxon>Embryophyta</taxon>
        <taxon>Tracheophyta</taxon>
        <taxon>Spermatophyta</taxon>
        <taxon>Magnoliopsida</taxon>
        <taxon>Liliopsida</taxon>
        <taxon>Asparagales</taxon>
        <taxon>Orchidaceae</taxon>
        <taxon>Apostasioideae</taxon>
        <taxon>Apostasia</taxon>
    </lineage>
</organism>
<dbReference type="PANTHER" id="PTHR13268:SF7">
    <property type="entry name" value="AUTOPHAGY-RELATED PROTEIN 18F"/>
    <property type="match status" value="1"/>
</dbReference>
<evidence type="ECO:0000313" key="6">
    <source>
        <dbReference type="Proteomes" id="UP000236161"/>
    </source>
</evidence>
<evidence type="ECO:0000259" key="3">
    <source>
        <dbReference type="Pfam" id="PF12490"/>
    </source>
</evidence>
<dbReference type="AlphaFoldDB" id="A0A2I0AAP1"/>
<dbReference type="InterPro" id="IPR022175">
    <property type="entry name" value="BCAS3_dom"/>
</dbReference>
<evidence type="ECO:0000259" key="4">
    <source>
        <dbReference type="Pfam" id="PF21034"/>
    </source>
</evidence>
<dbReference type="GO" id="GO:0000407">
    <property type="term" value="C:phagophore assembly site"/>
    <property type="evidence" value="ECO:0007669"/>
    <property type="project" value="UniProtKB-SubCell"/>
</dbReference>
<evidence type="ECO:0000313" key="5">
    <source>
        <dbReference type="EMBL" id="PKA52619.1"/>
    </source>
</evidence>